<keyword evidence="1" id="KW-0678">Repressor</keyword>
<evidence type="ECO:0000256" key="3">
    <source>
        <dbReference type="ARBA" id="ARBA00023125"/>
    </source>
</evidence>
<dbReference type="InterPro" id="IPR000551">
    <property type="entry name" value="MerR-type_HTH_dom"/>
</dbReference>
<evidence type="ECO:0000256" key="1">
    <source>
        <dbReference type="ARBA" id="ARBA00022491"/>
    </source>
</evidence>
<organism evidence="6 7">
    <name type="scientific">Mammaliicoccus sciuri</name>
    <name type="common">Staphylococcus sciuri</name>
    <dbReference type="NCBI Taxonomy" id="1296"/>
    <lineage>
        <taxon>Bacteria</taxon>
        <taxon>Bacillati</taxon>
        <taxon>Bacillota</taxon>
        <taxon>Bacilli</taxon>
        <taxon>Bacillales</taxon>
        <taxon>Staphylococcaceae</taxon>
        <taxon>Mammaliicoccus</taxon>
    </lineage>
</organism>
<accession>A0AAI8GUT5</accession>
<dbReference type="EMBL" id="CP022046">
    <property type="protein sequence ID" value="ASE35413.1"/>
    <property type="molecule type" value="Genomic_DNA"/>
</dbReference>
<dbReference type="PANTHER" id="PTHR30204:SF69">
    <property type="entry name" value="MERR-FAMILY TRANSCRIPTIONAL REGULATOR"/>
    <property type="match status" value="1"/>
</dbReference>
<evidence type="ECO:0000256" key="4">
    <source>
        <dbReference type="ARBA" id="ARBA00023163"/>
    </source>
</evidence>
<reference evidence="7" key="1">
    <citation type="submission" date="2017-06" db="EMBL/GenBank/DDBJ databases">
        <title>FDA dAtabase for Regulatory Grade micrObial Sequences (FDA-ARGOS): Supporting development and validation of Infectious Disease Dx tests.</title>
        <authorList>
            <person name="Goldberg B."/>
            <person name="Campos J."/>
            <person name="Tallon L."/>
            <person name="Sadzewicz L."/>
            <person name="Sengamalay N."/>
            <person name="Ott S."/>
            <person name="Godinez A."/>
            <person name="Nagaraj S."/>
            <person name="Vavikolanu K."/>
            <person name="Nadendla S."/>
            <person name="George J."/>
            <person name="Geyer C."/>
            <person name="Sichtig H."/>
        </authorList>
    </citation>
    <scope>NUCLEOTIDE SEQUENCE [LARGE SCALE GENOMIC DNA]</scope>
    <source>
        <strain evidence="7">FDAARGOS_285</strain>
    </source>
</reference>
<sequence>MYYLKKSFYYLHIDLFCTINSINMYSYWRSSKLFIGEVSKITNLPIKTLRFYEEKGLISPDYRNESNKRVYSEENIRWITFVKHLRGTGMALKEIKEFKFLVEKGETTKYKRLEMLEKQRLLTIKQLEQKKEELDHIIYKIGMLRD</sequence>
<keyword evidence="3" id="KW-0238">DNA-binding</keyword>
<feature type="domain" description="HTH merR-type" evidence="5">
    <location>
        <begin position="32"/>
        <end position="101"/>
    </location>
</feature>
<dbReference type="Gene3D" id="1.10.1660.10">
    <property type="match status" value="1"/>
</dbReference>
<dbReference type="GO" id="GO:0003700">
    <property type="term" value="F:DNA-binding transcription factor activity"/>
    <property type="evidence" value="ECO:0007669"/>
    <property type="project" value="InterPro"/>
</dbReference>
<evidence type="ECO:0000313" key="7">
    <source>
        <dbReference type="Proteomes" id="UP000197058"/>
    </source>
</evidence>
<dbReference type="SMART" id="SM00422">
    <property type="entry name" value="HTH_MERR"/>
    <property type="match status" value="1"/>
</dbReference>
<dbReference type="GO" id="GO:0003677">
    <property type="term" value="F:DNA binding"/>
    <property type="evidence" value="ECO:0007669"/>
    <property type="project" value="UniProtKB-KW"/>
</dbReference>
<dbReference type="AlphaFoldDB" id="A0AAI8GUT5"/>
<dbReference type="PANTHER" id="PTHR30204">
    <property type="entry name" value="REDOX-CYCLING DRUG-SENSING TRANSCRIPTIONAL ACTIVATOR SOXR"/>
    <property type="match status" value="1"/>
</dbReference>
<evidence type="ECO:0000256" key="2">
    <source>
        <dbReference type="ARBA" id="ARBA00023015"/>
    </source>
</evidence>
<keyword evidence="4" id="KW-0804">Transcription</keyword>
<dbReference type="InterPro" id="IPR009061">
    <property type="entry name" value="DNA-bd_dom_put_sf"/>
</dbReference>
<protein>
    <submittedName>
        <fullName evidence="6">MerR family transcriptional regulator</fullName>
    </submittedName>
</protein>
<dbReference type="InterPro" id="IPR047057">
    <property type="entry name" value="MerR_fam"/>
</dbReference>
<dbReference type="Proteomes" id="UP000197058">
    <property type="component" value="Chromosome"/>
</dbReference>
<dbReference type="Pfam" id="PF13411">
    <property type="entry name" value="MerR_1"/>
    <property type="match status" value="1"/>
</dbReference>
<dbReference type="CDD" id="cd01109">
    <property type="entry name" value="HTH_YyaN"/>
    <property type="match status" value="1"/>
</dbReference>
<proteinExistence type="predicted"/>
<dbReference type="PRINTS" id="PR00040">
    <property type="entry name" value="HTHMERR"/>
</dbReference>
<evidence type="ECO:0000259" key="5">
    <source>
        <dbReference type="PROSITE" id="PS50937"/>
    </source>
</evidence>
<keyword evidence="2" id="KW-0805">Transcription regulation</keyword>
<dbReference type="KEGG" id="sscu:CEP64_12715"/>
<dbReference type="SUPFAM" id="SSF46955">
    <property type="entry name" value="Putative DNA-binding domain"/>
    <property type="match status" value="1"/>
</dbReference>
<evidence type="ECO:0000313" key="6">
    <source>
        <dbReference type="EMBL" id="ASE35413.1"/>
    </source>
</evidence>
<dbReference type="PROSITE" id="PS50937">
    <property type="entry name" value="HTH_MERR_2"/>
    <property type="match status" value="1"/>
</dbReference>
<name>A0AAI8GUT5_MAMSC</name>
<gene>
    <name evidence="6" type="ORF">CEP64_12715</name>
</gene>